<dbReference type="Pfam" id="PF08205">
    <property type="entry name" value="C2-set_2"/>
    <property type="match status" value="1"/>
</dbReference>
<dbReference type="SMART" id="SM00409">
    <property type="entry name" value="IG"/>
    <property type="match status" value="4"/>
</dbReference>
<evidence type="ECO:0000256" key="3">
    <source>
        <dbReference type="ARBA" id="ARBA00022989"/>
    </source>
</evidence>
<gene>
    <name evidence="10" type="primary">mcam</name>
</gene>
<evidence type="ECO:0000256" key="2">
    <source>
        <dbReference type="ARBA" id="ARBA00022692"/>
    </source>
</evidence>
<proteinExistence type="predicted"/>
<feature type="domain" description="Ig-like" evidence="7">
    <location>
        <begin position="104"/>
        <end position="220"/>
    </location>
</feature>
<dbReference type="Gene3D" id="2.60.40.10">
    <property type="entry name" value="Immunoglobulins"/>
    <property type="match status" value="5"/>
</dbReference>
<dbReference type="GO" id="GO:0061041">
    <property type="term" value="P:regulation of wound healing"/>
    <property type="evidence" value="ECO:0007669"/>
    <property type="project" value="TreeGrafter"/>
</dbReference>
<dbReference type="SMART" id="SM00408">
    <property type="entry name" value="IGc2"/>
    <property type="match status" value="5"/>
</dbReference>
<accession>A0A3B4ZAE2</accession>
<dbReference type="SUPFAM" id="SSF48726">
    <property type="entry name" value="Immunoglobulin"/>
    <property type="match status" value="5"/>
</dbReference>
<dbReference type="OrthoDB" id="6431884at2759"/>
<dbReference type="GeneID" id="103353378"/>
<dbReference type="Pfam" id="PF07686">
    <property type="entry name" value="V-set"/>
    <property type="match status" value="1"/>
</dbReference>
<dbReference type="Pfam" id="PF13895">
    <property type="entry name" value="Ig_2"/>
    <property type="match status" value="1"/>
</dbReference>
<dbReference type="InterPro" id="IPR003598">
    <property type="entry name" value="Ig_sub2"/>
</dbReference>
<evidence type="ECO:0000256" key="6">
    <source>
        <dbReference type="SAM" id="Phobius"/>
    </source>
</evidence>
<reference evidence="8" key="1">
    <citation type="submission" date="2023-09" db="UniProtKB">
        <authorList>
            <consortium name="Ensembl"/>
        </authorList>
    </citation>
    <scope>IDENTIFICATION</scope>
</reference>
<dbReference type="InterPro" id="IPR003599">
    <property type="entry name" value="Ig_sub"/>
</dbReference>
<feature type="domain" description="Ig-like" evidence="7">
    <location>
        <begin position="511"/>
        <end position="592"/>
    </location>
</feature>
<comment type="subcellular location">
    <subcellularLocation>
        <location evidence="1">Membrane</location>
        <topology evidence="1">Single-pass membrane protein</topology>
    </subcellularLocation>
</comment>
<reference evidence="10" key="2">
    <citation type="submission" date="2025-04" db="UniProtKB">
        <authorList>
            <consortium name="RefSeq"/>
        </authorList>
    </citation>
    <scope>IDENTIFICATION</scope>
</reference>
<keyword evidence="4 6" id="KW-0472">Membrane</keyword>
<dbReference type="Ensembl" id="ENSSPAT00000005865.1">
    <property type="protein sequence ID" value="ENSSPAP00000005748.1"/>
    <property type="gene ID" value="ENSSPAG00000004464.1"/>
</dbReference>
<dbReference type="InterPro" id="IPR013098">
    <property type="entry name" value="Ig_I-set"/>
</dbReference>
<feature type="domain" description="Ig-like" evidence="7">
    <location>
        <begin position="426"/>
        <end position="504"/>
    </location>
</feature>
<keyword evidence="5" id="KW-1015">Disulfide bond</keyword>
<evidence type="ECO:0000256" key="5">
    <source>
        <dbReference type="ARBA" id="ARBA00023157"/>
    </source>
</evidence>
<organism evidence="8">
    <name type="scientific">Stegastes partitus</name>
    <name type="common">bicolor damselfish</name>
    <dbReference type="NCBI Taxonomy" id="144197"/>
    <lineage>
        <taxon>Eukaryota</taxon>
        <taxon>Metazoa</taxon>
        <taxon>Chordata</taxon>
        <taxon>Craniata</taxon>
        <taxon>Vertebrata</taxon>
        <taxon>Euteleostomi</taxon>
        <taxon>Actinopterygii</taxon>
        <taxon>Neopterygii</taxon>
        <taxon>Teleostei</taxon>
        <taxon>Neoteleostei</taxon>
        <taxon>Acanthomorphata</taxon>
        <taxon>Ovalentaria</taxon>
        <taxon>Pomacentridae</taxon>
        <taxon>Stegastes</taxon>
    </lineage>
</organism>
<keyword evidence="2 6" id="KW-0812">Transmembrane</keyword>
<dbReference type="GO" id="GO:0035020">
    <property type="term" value="P:regulation of Rac protein signal transduction"/>
    <property type="evidence" value="ECO:0007669"/>
    <property type="project" value="TreeGrafter"/>
</dbReference>
<protein>
    <submittedName>
        <fullName evidence="10">Cell surface glycoprotein MUC18 isoform X1</fullName>
    </submittedName>
    <submittedName>
        <fullName evidence="8">Melanoma cell adhesion molecule</fullName>
    </submittedName>
</protein>
<keyword evidence="9" id="KW-1185">Reference proteome</keyword>
<dbReference type="GO" id="GO:0043184">
    <property type="term" value="F:vascular endothelial growth factor receptor 2 binding"/>
    <property type="evidence" value="ECO:0007669"/>
    <property type="project" value="TreeGrafter"/>
</dbReference>
<dbReference type="PANTHER" id="PTHR45889:SF3">
    <property type="entry name" value="CELL ADHESION MOLECULE 4"/>
    <property type="match status" value="1"/>
</dbReference>
<evidence type="ECO:0000313" key="8">
    <source>
        <dbReference type="Ensembl" id="ENSSPAP00000005748.1"/>
    </source>
</evidence>
<dbReference type="GO" id="GO:0016020">
    <property type="term" value="C:membrane"/>
    <property type="evidence" value="ECO:0007669"/>
    <property type="project" value="UniProtKB-SubCell"/>
</dbReference>
<dbReference type="PANTHER" id="PTHR45889">
    <property type="entry name" value="IG-LIKE DOMAIN-CONTAINING PROTEIN"/>
    <property type="match status" value="1"/>
</dbReference>
<sequence>MHVCLNDCSRLQLSYSGGCLSLPLPHHLPPHAASPLLFLAPSARLVQFFQELRFCQTPSTLTSARTSAAPTKRSMALRDSLLVGLLLLFHTWGAWAQVEVNMEDKVEVNMEDKVEVPLGQTAQITCMFTSTEGIGDMMIQWFYVTRSGEKLTIYYQDSLVKKVDPGTPYADRISVNSTGATGDIVLTIRNVQLEDETEFICLVKSLTGGSSGEGRTKLLVFETPNQPTIEGVQTGISVNEDYPSMIGSCEVKRGYPRPNITWYRDNTPLRSVPDMVEVQSSITTESSGLYSVKSTLWMKVVKEDKDANFYCEATYFVPGGMSMTETSRINITVYYPSTAINIWVESPKGEIKEGDSIELHCNGNGNPQSSEFTIKHILDERVWDKNMLVLDNVTRRDSGVYECIFMDLDTIEELTRNTTVFVNYLDQATVRSEKNEVLQGGELTATCNAVASLPTETAWFKNEKEVAKGHSLTLQDVTFDTTGTYVCRVTVPNMEGMETSSTFHVYVLGPPEIMEDDFKEIESFESTVELNCHVRGLPVPQITWTTSDGTIIKTTDQTETEEGAESTVSVKVTSDMTVFCNASNEYGTDSVTFNIKATKHTTTATSTTTTTTTISHDTVKTETPNPAKKFKKEGNGVIIAVIIICILLLAILGSVLYFLYKKGKICGRSGKQDLTKEKSNKDNIVVEMKSDNTEEAILLGVNGEKQPPNDQ</sequence>
<dbReference type="InterPro" id="IPR013162">
    <property type="entry name" value="CD80_C2-set"/>
</dbReference>
<dbReference type="GeneTree" id="ENSGT00940000155838"/>
<dbReference type="Pfam" id="PF07679">
    <property type="entry name" value="I-set"/>
    <property type="match status" value="1"/>
</dbReference>
<feature type="transmembrane region" description="Helical" evidence="6">
    <location>
        <begin position="637"/>
        <end position="660"/>
    </location>
</feature>
<evidence type="ECO:0000256" key="1">
    <source>
        <dbReference type="ARBA" id="ARBA00004167"/>
    </source>
</evidence>
<dbReference type="InterPro" id="IPR013106">
    <property type="entry name" value="Ig_V-set"/>
</dbReference>
<dbReference type="CTD" id="338313"/>
<evidence type="ECO:0000313" key="10">
    <source>
        <dbReference type="RefSeq" id="XP_008274544.1"/>
    </source>
</evidence>
<dbReference type="InterPro" id="IPR007110">
    <property type="entry name" value="Ig-like_dom"/>
</dbReference>
<name>A0A3B4ZAE2_9TELE</name>
<feature type="domain" description="Ig-like" evidence="7">
    <location>
        <begin position="336"/>
        <end position="419"/>
    </location>
</feature>
<dbReference type="GO" id="GO:0044291">
    <property type="term" value="C:cell-cell contact zone"/>
    <property type="evidence" value="ECO:0007669"/>
    <property type="project" value="TreeGrafter"/>
</dbReference>
<evidence type="ECO:0000259" key="7">
    <source>
        <dbReference type="PROSITE" id="PS50835"/>
    </source>
</evidence>
<dbReference type="PROSITE" id="PS50835">
    <property type="entry name" value="IG_LIKE"/>
    <property type="match status" value="5"/>
</dbReference>
<dbReference type="GO" id="GO:0007156">
    <property type="term" value="P:homophilic cell adhesion via plasma membrane adhesion molecules"/>
    <property type="evidence" value="ECO:0007669"/>
    <property type="project" value="TreeGrafter"/>
</dbReference>
<dbReference type="AlphaFoldDB" id="A0A3B4ZAE2"/>
<dbReference type="Proteomes" id="UP000694891">
    <property type="component" value="Unplaced"/>
</dbReference>
<feature type="domain" description="Ig-like" evidence="7">
    <location>
        <begin position="227"/>
        <end position="330"/>
    </location>
</feature>
<dbReference type="STRING" id="144197.ENSSPAP00000005748"/>
<dbReference type="InterPro" id="IPR036179">
    <property type="entry name" value="Ig-like_dom_sf"/>
</dbReference>
<evidence type="ECO:0000256" key="4">
    <source>
        <dbReference type="ARBA" id="ARBA00023136"/>
    </source>
</evidence>
<dbReference type="RefSeq" id="XP_008274544.1">
    <property type="nucleotide sequence ID" value="XM_008276322.1"/>
</dbReference>
<keyword evidence="3 6" id="KW-1133">Transmembrane helix</keyword>
<evidence type="ECO:0000313" key="9">
    <source>
        <dbReference type="Proteomes" id="UP000694891"/>
    </source>
</evidence>
<dbReference type="CDD" id="cd00096">
    <property type="entry name" value="Ig"/>
    <property type="match status" value="1"/>
</dbReference>
<dbReference type="InterPro" id="IPR013783">
    <property type="entry name" value="Ig-like_fold"/>
</dbReference>